<sequence>MSPSGTLRRRPIGSTGSRAEKEDDYESGIQVIDENKEFTPNMSKFLSIQGLLAAGFNYHLVAVFGSQSTGKSTLLNHLFGTSFTVMNEKARKQTTKGIWMSRAEGEDGSASNILVMDVEGTDGRERGEDQDFERKSALFALATSEVMIVNIWEHQVGLYQGANMGLLKTVFEVNLQLFQKNQTTSQRSLLFFVIRDHVGHTPIKSLAELLLADLDRIWSSLTKPAGLENSQISDFFDFEFAALPHKILQAEKFEEETKILRKRFREVGSEEELVSGNSSIKSGTGPLGNDGAVFLPAYHRRIPADGFPMYAEGIWSQIITNKDLDLPTQQELLAQYRCDEISSICMQKFDMQMAPFEESSRAGKGVLSGLGPVMKSARKECLSEFEESAGRYYKPVFKRKREELIAKIDGRLKALVVLQLSELHKRAVKDFEDEVVQVLKLGKGLANGSADGSVSYDFKTIVDTARDTALSAFMDEAEEVVLAPEENSSWAGYETEELNAVKKDMDVVAARLRVEEMKRLVTRLERTLKLKLGEGIALEFSKMAMKDSDLGDGKGLWDGIWKIFQKEITEGVKVFKKKADGFNAGEEEIKVGIWRLKRRGWSILKTKVDEEVGGGNLLLKLRENFEDRFRYDEAGVPRVWKPSDDIESYYTRAREATVKLIPLVSEIKLTSTSAPPPLTDFIGPVPADAHLNGDDDAAAPFPSPDEFLILSEAKQVELTTRFKRTADALYVEAKRSTISSVASIPVYFYALLLALGWNEIWAVLRSPIYFMVVLILAALGYVIYTLNLVGPMLRVGNAMMTQGVEIAREKLREFVDAPDAGKGKVAVEAGEEVGMMSLDKKGRTKAEEDKPKEDEDW</sequence>
<dbReference type="Gene3D" id="3.40.50.300">
    <property type="entry name" value="P-loop containing nucleotide triphosphate hydrolases"/>
    <property type="match status" value="1"/>
</dbReference>
<dbReference type="CDD" id="cd06261">
    <property type="entry name" value="TM_PBP2"/>
    <property type="match status" value="1"/>
</dbReference>
<dbReference type="EMBL" id="ML121610">
    <property type="protein sequence ID" value="RPB18769.1"/>
    <property type="molecule type" value="Genomic_DNA"/>
</dbReference>
<dbReference type="InterPro" id="IPR000515">
    <property type="entry name" value="MetI-like"/>
</dbReference>
<keyword evidence="1 8" id="KW-0812">Transmembrane</keyword>
<accession>A0A3N4LBB8</accession>
<feature type="compositionally biased region" description="Basic and acidic residues" evidence="9">
    <location>
        <begin position="838"/>
        <end position="857"/>
    </location>
</feature>
<dbReference type="HAMAP" id="MF_03109">
    <property type="entry name" value="Sey1"/>
    <property type="match status" value="1"/>
</dbReference>
<evidence type="ECO:0000256" key="5">
    <source>
        <dbReference type="ARBA" id="ARBA00022989"/>
    </source>
</evidence>
<feature type="transmembrane region" description="Helical" evidence="10">
    <location>
        <begin position="768"/>
        <end position="790"/>
    </location>
</feature>
<dbReference type="GO" id="GO:0055085">
    <property type="term" value="P:transmembrane transport"/>
    <property type="evidence" value="ECO:0007669"/>
    <property type="project" value="InterPro"/>
</dbReference>
<keyword evidence="2 8" id="KW-0547">Nucleotide-binding</keyword>
<proteinExistence type="inferred from homology"/>
<dbReference type="FunFam" id="3.40.50.300:FF:000727">
    <property type="entry name" value="Protein SEY1 homolog"/>
    <property type="match status" value="1"/>
</dbReference>
<keyword evidence="13" id="KW-1185">Reference proteome</keyword>
<evidence type="ECO:0000256" key="9">
    <source>
        <dbReference type="SAM" id="MobiDB-lite"/>
    </source>
</evidence>
<dbReference type="STRING" id="1051890.A0A3N4LBB8"/>
<comment type="similarity">
    <text evidence="8">Belongs to the TRAFAC class dynamin-like GTPase superfamily. GB1/RHD3 GTPase family. RHD3 subfamily.</text>
</comment>
<protein>
    <submittedName>
        <fullName evidence="12">Protein sey1</fullName>
    </submittedName>
</protein>
<dbReference type="PANTHER" id="PTHR45923">
    <property type="entry name" value="PROTEIN SEY1"/>
    <property type="match status" value="1"/>
</dbReference>
<evidence type="ECO:0000313" key="12">
    <source>
        <dbReference type="EMBL" id="RPB18769.1"/>
    </source>
</evidence>
<feature type="domain" description="GB1/RHD3-type G" evidence="11">
    <location>
        <begin position="55"/>
        <end position="303"/>
    </location>
</feature>
<dbReference type="Pfam" id="PF05879">
    <property type="entry name" value="RHD3_GTPase"/>
    <property type="match status" value="1"/>
</dbReference>
<keyword evidence="7 8" id="KW-0472">Membrane</keyword>
<feature type="region of interest" description="Disordered" evidence="9">
    <location>
        <begin position="1"/>
        <end position="24"/>
    </location>
</feature>
<evidence type="ECO:0000256" key="1">
    <source>
        <dbReference type="ARBA" id="ARBA00022692"/>
    </source>
</evidence>
<evidence type="ECO:0000313" key="13">
    <source>
        <dbReference type="Proteomes" id="UP000267821"/>
    </source>
</evidence>
<dbReference type="GO" id="GO:0005525">
    <property type="term" value="F:GTP binding"/>
    <property type="evidence" value="ECO:0007669"/>
    <property type="project" value="UniProtKB-UniRule"/>
</dbReference>
<keyword evidence="6 8" id="KW-0342">GTP-binding</keyword>
<dbReference type="PROSITE" id="PS51715">
    <property type="entry name" value="G_GB1_RHD3"/>
    <property type="match status" value="1"/>
</dbReference>
<organism evidence="12 13">
    <name type="scientific">Terfezia boudieri ATCC MYA-4762</name>
    <dbReference type="NCBI Taxonomy" id="1051890"/>
    <lineage>
        <taxon>Eukaryota</taxon>
        <taxon>Fungi</taxon>
        <taxon>Dikarya</taxon>
        <taxon>Ascomycota</taxon>
        <taxon>Pezizomycotina</taxon>
        <taxon>Pezizomycetes</taxon>
        <taxon>Pezizales</taxon>
        <taxon>Pezizaceae</taxon>
        <taxon>Terfezia</taxon>
    </lineage>
</organism>
<keyword evidence="5 8" id="KW-1133">Transmembrane helix</keyword>
<feature type="transmembrane region" description="Helical" evidence="10">
    <location>
        <begin position="744"/>
        <end position="762"/>
    </location>
</feature>
<dbReference type="GO" id="GO:0003924">
    <property type="term" value="F:GTPase activity"/>
    <property type="evidence" value="ECO:0007669"/>
    <property type="project" value="UniProtKB-UniRule"/>
</dbReference>
<feature type="topological domain" description="Cytoplasmic" evidence="8">
    <location>
        <begin position="789"/>
        <end position="857"/>
    </location>
</feature>
<evidence type="ECO:0000256" key="2">
    <source>
        <dbReference type="ARBA" id="ARBA00022741"/>
    </source>
</evidence>
<dbReference type="InterPro" id="IPR027417">
    <property type="entry name" value="P-loop_NTPase"/>
</dbReference>
<dbReference type="InterPro" id="IPR046758">
    <property type="entry name" value="Sey1/RHD3-like_3HB"/>
</dbReference>
<evidence type="ECO:0000256" key="6">
    <source>
        <dbReference type="ARBA" id="ARBA00023134"/>
    </source>
</evidence>
<dbReference type="SUPFAM" id="SSF52540">
    <property type="entry name" value="P-loop containing nucleoside triphosphate hydrolases"/>
    <property type="match status" value="1"/>
</dbReference>
<feature type="region of interest" description="Disordered" evidence="9">
    <location>
        <begin position="837"/>
        <end position="857"/>
    </location>
</feature>
<feature type="topological domain" description="Cytoplasmic" evidence="8">
    <location>
        <begin position="1"/>
        <end position="743"/>
    </location>
</feature>
<gene>
    <name evidence="8" type="primary">SEY1</name>
    <name evidence="12" type="ORF">L211DRAFT_795778</name>
</gene>
<comment type="subcellular location">
    <subcellularLocation>
        <location evidence="8">Endoplasmic reticulum membrane</location>
        <topology evidence="8">Multi-pass membrane protein</topology>
    </subcellularLocation>
    <text evidence="8">Enriched in the cortical ER. Concentrated in punctae along the ER tubules.</text>
</comment>
<evidence type="ECO:0000259" key="11">
    <source>
        <dbReference type="PROSITE" id="PS51715"/>
    </source>
</evidence>
<dbReference type="GO" id="GO:0005789">
    <property type="term" value="C:endoplasmic reticulum membrane"/>
    <property type="evidence" value="ECO:0007669"/>
    <property type="project" value="UniProtKB-SubCell"/>
</dbReference>
<evidence type="ECO:0000256" key="10">
    <source>
        <dbReference type="SAM" id="Phobius"/>
    </source>
</evidence>
<dbReference type="InParanoid" id="A0A3N4LBB8"/>
<dbReference type="OrthoDB" id="1597724at2759"/>
<evidence type="ECO:0000256" key="8">
    <source>
        <dbReference type="HAMAP-Rule" id="MF_03109"/>
    </source>
</evidence>
<dbReference type="InterPro" id="IPR008803">
    <property type="entry name" value="RHD3/Sey1"/>
</dbReference>
<reference evidence="12 13" key="1">
    <citation type="journal article" date="2018" name="Nat. Ecol. Evol.">
        <title>Pezizomycetes genomes reveal the molecular basis of ectomycorrhizal truffle lifestyle.</title>
        <authorList>
            <person name="Murat C."/>
            <person name="Payen T."/>
            <person name="Noel B."/>
            <person name="Kuo A."/>
            <person name="Morin E."/>
            <person name="Chen J."/>
            <person name="Kohler A."/>
            <person name="Krizsan K."/>
            <person name="Balestrini R."/>
            <person name="Da Silva C."/>
            <person name="Montanini B."/>
            <person name="Hainaut M."/>
            <person name="Levati E."/>
            <person name="Barry K.W."/>
            <person name="Belfiori B."/>
            <person name="Cichocki N."/>
            <person name="Clum A."/>
            <person name="Dockter R.B."/>
            <person name="Fauchery L."/>
            <person name="Guy J."/>
            <person name="Iotti M."/>
            <person name="Le Tacon F."/>
            <person name="Lindquist E.A."/>
            <person name="Lipzen A."/>
            <person name="Malagnac F."/>
            <person name="Mello A."/>
            <person name="Molinier V."/>
            <person name="Miyauchi S."/>
            <person name="Poulain J."/>
            <person name="Riccioni C."/>
            <person name="Rubini A."/>
            <person name="Sitrit Y."/>
            <person name="Splivallo R."/>
            <person name="Traeger S."/>
            <person name="Wang M."/>
            <person name="Zifcakova L."/>
            <person name="Wipf D."/>
            <person name="Zambonelli A."/>
            <person name="Paolocci F."/>
            <person name="Nowrousian M."/>
            <person name="Ottonello S."/>
            <person name="Baldrian P."/>
            <person name="Spatafora J.W."/>
            <person name="Henrissat B."/>
            <person name="Nagy L.G."/>
            <person name="Aury J.M."/>
            <person name="Wincker P."/>
            <person name="Grigoriev I.V."/>
            <person name="Bonfante P."/>
            <person name="Martin F.M."/>
        </authorList>
    </citation>
    <scope>NUCLEOTIDE SEQUENCE [LARGE SCALE GENOMIC DNA]</scope>
    <source>
        <strain evidence="12 13">ATCC MYA-4762</strain>
    </source>
</reference>
<dbReference type="AlphaFoldDB" id="A0A3N4LBB8"/>
<keyword evidence="3 8" id="KW-0378">Hydrolase</keyword>
<dbReference type="Pfam" id="PF20428">
    <property type="entry name" value="Sey1_3HB"/>
    <property type="match status" value="1"/>
</dbReference>
<evidence type="ECO:0000256" key="7">
    <source>
        <dbReference type="ARBA" id="ARBA00023136"/>
    </source>
</evidence>
<name>A0A3N4LBB8_9PEZI</name>
<dbReference type="InterPro" id="IPR030386">
    <property type="entry name" value="G_GB1_RHD3_dom"/>
</dbReference>
<evidence type="ECO:0000256" key="4">
    <source>
        <dbReference type="ARBA" id="ARBA00022824"/>
    </source>
</evidence>
<dbReference type="Proteomes" id="UP000267821">
    <property type="component" value="Unassembled WGS sequence"/>
</dbReference>
<keyword evidence="4 8" id="KW-0256">Endoplasmic reticulum</keyword>
<evidence type="ECO:0000256" key="3">
    <source>
        <dbReference type="ARBA" id="ARBA00022801"/>
    </source>
</evidence>
<dbReference type="CDD" id="cd01851">
    <property type="entry name" value="GBP"/>
    <property type="match status" value="1"/>
</dbReference>
<dbReference type="GO" id="GO:0016320">
    <property type="term" value="P:endoplasmic reticulum membrane fusion"/>
    <property type="evidence" value="ECO:0007669"/>
    <property type="project" value="TreeGrafter"/>
</dbReference>
<feature type="topological domain" description="Lumenal" evidence="8">
    <location>
        <begin position="765"/>
        <end position="767"/>
    </location>
</feature>
<dbReference type="FunCoup" id="A0A3N4LBB8">
    <property type="interactions" value="59"/>
</dbReference>
<feature type="binding site" evidence="8">
    <location>
        <begin position="65"/>
        <end position="72"/>
    </location>
    <ligand>
        <name>GTP</name>
        <dbReference type="ChEBI" id="CHEBI:37565"/>
    </ligand>
</feature>
<dbReference type="PANTHER" id="PTHR45923:SF2">
    <property type="entry name" value="PROTEIN SEY1"/>
    <property type="match status" value="1"/>
</dbReference>